<sequence length="113" mass="12860">MEEPIITSPSLKHRLKQTLCSSCCFGPTRSPAWVTGRVHELPEMKEKCRSVFGRSGNRHRRRHSSADFRYDPLSYSLNFEDGFESGFPDEEPLKSFASRMPASPPRLKSVMGL</sequence>
<keyword evidence="3" id="KW-1185">Reference proteome</keyword>
<feature type="region of interest" description="Disordered" evidence="1">
    <location>
        <begin position="94"/>
        <end position="113"/>
    </location>
</feature>
<comment type="caution">
    <text evidence="2">The sequence shown here is derived from an EMBL/GenBank/DDBJ whole genome shotgun (WGS) entry which is preliminary data.</text>
</comment>
<gene>
    <name evidence="2" type="ORF">RJ639_042886</name>
</gene>
<organism evidence="2 3">
    <name type="scientific">Escallonia herrerae</name>
    <dbReference type="NCBI Taxonomy" id="1293975"/>
    <lineage>
        <taxon>Eukaryota</taxon>
        <taxon>Viridiplantae</taxon>
        <taxon>Streptophyta</taxon>
        <taxon>Embryophyta</taxon>
        <taxon>Tracheophyta</taxon>
        <taxon>Spermatophyta</taxon>
        <taxon>Magnoliopsida</taxon>
        <taxon>eudicotyledons</taxon>
        <taxon>Gunneridae</taxon>
        <taxon>Pentapetalae</taxon>
        <taxon>asterids</taxon>
        <taxon>campanulids</taxon>
        <taxon>Escalloniales</taxon>
        <taxon>Escalloniaceae</taxon>
        <taxon>Escallonia</taxon>
    </lineage>
</organism>
<dbReference type="EMBL" id="JAVXUP010000630">
    <property type="protein sequence ID" value="KAK3023870.1"/>
    <property type="molecule type" value="Genomic_DNA"/>
</dbReference>
<protein>
    <submittedName>
        <fullName evidence="2">Uncharacterized protein</fullName>
    </submittedName>
</protein>
<evidence type="ECO:0000313" key="2">
    <source>
        <dbReference type="EMBL" id="KAK3023870.1"/>
    </source>
</evidence>
<name>A0AA88WJS7_9ASTE</name>
<dbReference type="Proteomes" id="UP001188597">
    <property type="component" value="Unassembled WGS sequence"/>
</dbReference>
<accession>A0AA88WJS7</accession>
<evidence type="ECO:0000313" key="3">
    <source>
        <dbReference type="Proteomes" id="UP001188597"/>
    </source>
</evidence>
<evidence type="ECO:0000256" key="1">
    <source>
        <dbReference type="SAM" id="MobiDB-lite"/>
    </source>
</evidence>
<reference evidence="2" key="1">
    <citation type="submission" date="2022-12" db="EMBL/GenBank/DDBJ databases">
        <title>Draft genome assemblies for two species of Escallonia (Escalloniales).</title>
        <authorList>
            <person name="Chanderbali A."/>
            <person name="Dervinis C."/>
            <person name="Anghel I."/>
            <person name="Soltis D."/>
            <person name="Soltis P."/>
            <person name="Zapata F."/>
        </authorList>
    </citation>
    <scope>NUCLEOTIDE SEQUENCE</scope>
    <source>
        <strain evidence="2">UCBG64.0493</strain>
        <tissue evidence="2">Leaf</tissue>
    </source>
</reference>
<dbReference type="PANTHER" id="PTHR33168">
    <property type="entry name" value="STRESS INDUCED PROTEIN-RELATED"/>
    <property type="match status" value="1"/>
</dbReference>
<dbReference type="AlphaFoldDB" id="A0AA88WJS7"/>
<proteinExistence type="predicted"/>